<dbReference type="FunFam" id="2.20.100.10:FF:000134">
    <property type="entry name" value="Uncharacterized protein"/>
    <property type="match status" value="1"/>
</dbReference>
<dbReference type="SMART" id="SM00131">
    <property type="entry name" value="KU"/>
    <property type="match status" value="1"/>
</dbReference>
<keyword evidence="6" id="KW-1185">Reference proteome</keyword>
<dbReference type="GO" id="GO:0004867">
    <property type="term" value="F:serine-type endopeptidase inhibitor activity"/>
    <property type="evidence" value="ECO:0007669"/>
    <property type="project" value="InterPro"/>
</dbReference>
<evidence type="ECO:0000313" key="6">
    <source>
        <dbReference type="Proteomes" id="UP001292094"/>
    </source>
</evidence>
<evidence type="ECO:0000259" key="4">
    <source>
        <dbReference type="PROSITE" id="PS50279"/>
    </source>
</evidence>
<keyword evidence="1" id="KW-0732">Signal</keyword>
<dbReference type="PANTHER" id="PTHR11311">
    <property type="entry name" value="SPONDIN"/>
    <property type="match status" value="1"/>
</dbReference>
<feature type="domain" description="BPTI/Kunitz inhibitor" evidence="4">
    <location>
        <begin position="2"/>
        <end position="52"/>
    </location>
</feature>
<dbReference type="Proteomes" id="UP001292094">
    <property type="component" value="Unassembled WGS sequence"/>
</dbReference>
<dbReference type="AlphaFoldDB" id="A0AAE1NNI4"/>
<evidence type="ECO:0000313" key="5">
    <source>
        <dbReference type="EMBL" id="KAK4292096.1"/>
    </source>
</evidence>
<feature type="non-terminal residue" evidence="5">
    <location>
        <position position="1"/>
    </location>
</feature>
<organism evidence="5 6">
    <name type="scientific">Petrolisthes manimaculis</name>
    <dbReference type="NCBI Taxonomy" id="1843537"/>
    <lineage>
        <taxon>Eukaryota</taxon>
        <taxon>Metazoa</taxon>
        <taxon>Ecdysozoa</taxon>
        <taxon>Arthropoda</taxon>
        <taxon>Crustacea</taxon>
        <taxon>Multicrustacea</taxon>
        <taxon>Malacostraca</taxon>
        <taxon>Eumalacostraca</taxon>
        <taxon>Eucarida</taxon>
        <taxon>Decapoda</taxon>
        <taxon>Pleocyemata</taxon>
        <taxon>Anomura</taxon>
        <taxon>Galatheoidea</taxon>
        <taxon>Porcellanidae</taxon>
        <taxon>Petrolisthes</taxon>
    </lineage>
</organism>
<accession>A0AAE1NNI4</accession>
<dbReference type="EMBL" id="JAWZYT010004943">
    <property type="protein sequence ID" value="KAK4292096.1"/>
    <property type="molecule type" value="Genomic_DNA"/>
</dbReference>
<dbReference type="InterPro" id="IPR044004">
    <property type="entry name" value="TSP1_spondin_dom"/>
</dbReference>
<keyword evidence="3" id="KW-0325">Glycoprotein</keyword>
<reference evidence="5" key="1">
    <citation type="submission" date="2023-11" db="EMBL/GenBank/DDBJ databases">
        <title>Genome assemblies of two species of porcelain crab, Petrolisthes cinctipes and Petrolisthes manimaculis (Anomura: Porcellanidae).</title>
        <authorList>
            <person name="Angst P."/>
        </authorList>
    </citation>
    <scope>NUCLEOTIDE SEQUENCE</scope>
    <source>
        <strain evidence="5">PB745_02</strain>
        <tissue evidence="5">Gill</tissue>
    </source>
</reference>
<dbReference type="GO" id="GO:0007155">
    <property type="term" value="P:cell adhesion"/>
    <property type="evidence" value="ECO:0007669"/>
    <property type="project" value="TreeGrafter"/>
</dbReference>
<dbReference type="GO" id="GO:0031012">
    <property type="term" value="C:extracellular matrix"/>
    <property type="evidence" value="ECO:0007669"/>
    <property type="project" value="TreeGrafter"/>
</dbReference>
<dbReference type="SUPFAM" id="SSF82895">
    <property type="entry name" value="TSP-1 type 1 repeat"/>
    <property type="match status" value="1"/>
</dbReference>
<dbReference type="SUPFAM" id="SSF57362">
    <property type="entry name" value="BPTI-like"/>
    <property type="match status" value="1"/>
</dbReference>
<sequence length="161" mass="18316">VCLLPKVNSRCHGTIIRYYFDADRRRCYDFAHGGCRTNRNNFATYDECIQACENNPEVIRELDERSIYSPVIAPGHRAPVAQVGEGAGGVLGIPSENLVERRNCRVSPWSSWSHCSATCGKAYKSKTRTIMSLPQFGGRKCPRKLERKRKCKRNPRCARHE</sequence>
<evidence type="ECO:0000256" key="3">
    <source>
        <dbReference type="ARBA" id="ARBA00023180"/>
    </source>
</evidence>
<name>A0AAE1NNI4_9EUCA</name>
<protein>
    <recommendedName>
        <fullName evidence="4">BPTI/Kunitz inhibitor domain-containing protein</fullName>
    </recommendedName>
</protein>
<comment type="caution">
    <text evidence="5">The sequence shown here is derived from an EMBL/GenBank/DDBJ whole genome shotgun (WGS) entry which is preliminary data.</text>
</comment>
<evidence type="ECO:0000256" key="1">
    <source>
        <dbReference type="ARBA" id="ARBA00022729"/>
    </source>
</evidence>
<evidence type="ECO:0000256" key="2">
    <source>
        <dbReference type="ARBA" id="ARBA00023157"/>
    </source>
</evidence>
<dbReference type="Gene3D" id="4.10.410.10">
    <property type="entry name" value="Pancreatic trypsin inhibitor Kunitz domain"/>
    <property type="match status" value="1"/>
</dbReference>
<dbReference type="PROSITE" id="PS00280">
    <property type="entry name" value="BPTI_KUNITZ_1"/>
    <property type="match status" value="1"/>
</dbReference>
<dbReference type="PANTHER" id="PTHR11311:SF15">
    <property type="entry name" value="SPONDIN-2"/>
    <property type="match status" value="1"/>
</dbReference>
<dbReference type="InterPro" id="IPR036880">
    <property type="entry name" value="Kunitz_BPTI_sf"/>
</dbReference>
<gene>
    <name evidence="5" type="ORF">Pmani_035109</name>
</gene>
<dbReference type="Gene3D" id="2.20.100.10">
    <property type="entry name" value="Thrombospondin type-1 (TSP1) repeat"/>
    <property type="match status" value="1"/>
</dbReference>
<dbReference type="InterPro" id="IPR036383">
    <property type="entry name" value="TSP1_rpt_sf"/>
</dbReference>
<dbReference type="Pfam" id="PF00014">
    <property type="entry name" value="Kunitz_BPTI"/>
    <property type="match status" value="1"/>
</dbReference>
<dbReference type="InterPro" id="IPR051418">
    <property type="entry name" value="Spondin/Thrombospondin_T1"/>
</dbReference>
<dbReference type="InterPro" id="IPR000884">
    <property type="entry name" value="TSP1_rpt"/>
</dbReference>
<dbReference type="SMART" id="SM00209">
    <property type="entry name" value="TSP1"/>
    <property type="match status" value="1"/>
</dbReference>
<dbReference type="InterPro" id="IPR020901">
    <property type="entry name" value="Prtase_inh_Kunz-CS"/>
</dbReference>
<dbReference type="InterPro" id="IPR002223">
    <property type="entry name" value="Kunitz_BPTI"/>
</dbReference>
<dbReference type="CDD" id="cd00109">
    <property type="entry name" value="Kunitz-type"/>
    <property type="match status" value="1"/>
</dbReference>
<keyword evidence="2" id="KW-1015">Disulfide bond</keyword>
<dbReference type="PROSITE" id="PS50092">
    <property type="entry name" value="TSP1"/>
    <property type="match status" value="1"/>
</dbReference>
<proteinExistence type="predicted"/>
<dbReference type="Pfam" id="PF19028">
    <property type="entry name" value="TSP1_spondin"/>
    <property type="match status" value="1"/>
</dbReference>
<dbReference type="PROSITE" id="PS50279">
    <property type="entry name" value="BPTI_KUNITZ_2"/>
    <property type="match status" value="1"/>
</dbReference>